<gene>
    <name evidence="5" type="ORF">G3M70_03090</name>
</gene>
<organism evidence="5 6">
    <name type="scientific">Candidatus Nitronauta litoralis</name>
    <dbReference type="NCBI Taxonomy" id="2705533"/>
    <lineage>
        <taxon>Bacteria</taxon>
        <taxon>Pseudomonadati</taxon>
        <taxon>Nitrospinota/Tectimicrobiota group</taxon>
        <taxon>Nitrospinota</taxon>
        <taxon>Nitrospinia</taxon>
        <taxon>Nitrospinales</taxon>
        <taxon>Nitrospinaceae</taxon>
        <taxon>Candidatus Nitronauta</taxon>
    </lineage>
</organism>
<feature type="repeat" description="ANK" evidence="3">
    <location>
        <begin position="225"/>
        <end position="257"/>
    </location>
</feature>
<feature type="transmembrane region" description="Helical" evidence="4">
    <location>
        <begin position="7"/>
        <end position="32"/>
    </location>
</feature>
<dbReference type="Proteomes" id="UP000594688">
    <property type="component" value="Chromosome"/>
</dbReference>
<feature type="repeat" description="ANK" evidence="3">
    <location>
        <begin position="512"/>
        <end position="544"/>
    </location>
</feature>
<dbReference type="PROSITE" id="PS50297">
    <property type="entry name" value="ANK_REP_REGION"/>
    <property type="match status" value="6"/>
</dbReference>
<reference evidence="5 6" key="1">
    <citation type="submission" date="2020-02" db="EMBL/GenBank/DDBJ databases">
        <title>Genomic and physiological characterization of two novel Nitrospinaceae genera.</title>
        <authorList>
            <person name="Mueller A.J."/>
            <person name="Jung M.-Y."/>
            <person name="Strachan C.R."/>
            <person name="Herbold C.W."/>
            <person name="Kirkegaard R.H."/>
            <person name="Daims H."/>
        </authorList>
    </citation>
    <scope>NUCLEOTIDE SEQUENCE [LARGE SCALE GENOMIC DNA]</scope>
    <source>
        <strain evidence="5">EB</strain>
    </source>
</reference>
<dbReference type="PANTHER" id="PTHR24198:SF165">
    <property type="entry name" value="ANKYRIN REPEAT-CONTAINING PROTEIN-RELATED"/>
    <property type="match status" value="1"/>
</dbReference>
<feature type="repeat" description="ANK" evidence="3">
    <location>
        <begin position="161"/>
        <end position="193"/>
    </location>
</feature>
<feature type="repeat" description="ANK" evidence="3">
    <location>
        <begin position="258"/>
        <end position="290"/>
    </location>
</feature>
<keyword evidence="4" id="KW-0812">Transmembrane</keyword>
<feature type="transmembrane region" description="Helical" evidence="4">
    <location>
        <begin position="44"/>
        <end position="67"/>
    </location>
</feature>
<feature type="repeat" description="ANK" evidence="3">
    <location>
        <begin position="447"/>
        <end position="479"/>
    </location>
</feature>
<dbReference type="Pfam" id="PF12796">
    <property type="entry name" value="Ank_2"/>
    <property type="match status" value="2"/>
</dbReference>
<keyword evidence="4" id="KW-0472">Membrane</keyword>
<name>A0A7T0BU20_9BACT</name>
<keyword evidence="2 3" id="KW-0040">ANK repeat</keyword>
<dbReference type="InterPro" id="IPR036770">
    <property type="entry name" value="Ankyrin_rpt-contain_sf"/>
</dbReference>
<evidence type="ECO:0000256" key="4">
    <source>
        <dbReference type="SAM" id="Phobius"/>
    </source>
</evidence>
<dbReference type="AlphaFoldDB" id="A0A7T0BU20"/>
<feature type="repeat" description="ANK" evidence="3">
    <location>
        <begin position="358"/>
        <end position="390"/>
    </location>
</feature>
<accession>A0A7T0BU20</accession>
<dbReference type="SUPFAM" id="SSF48403">
    <property type="entry name" value="Ankyrin repeat"/>
    <property type="match status" value="2"/>
</dbReference>
<evidence type="ECO:0000256" key="1">
    <source>
        <dbReference type="ARBA" id="ARBA00022737"/>
    </source>
</evidence>
<dbReference type="InterPro" id="IPR002110">
    <property type="entry name" value="Ankyrin_rpt"/>
</dbReference>
<feature type="repeat" description="ANK" evidence="3">
    <location>
        <begin position="325"/>
        <end position="357"/>
    </location>
</feature>
<proteinExistence type="predicted"/>
<feature type="transmembrane region" description="Helical" evidence="4">
    <location>
        <begin position="88"/>
        <end position="112"/>
    </location>
</feature>
<sequence length="577" mass="62289">MPARQRAVWICLAVFFLTTAGLMVFEGLVFLFSQSVIDGESTSMIPLFFLFSGVMFFAGGTLFLLFFENSKGQYVTPDDSRINFSSAFSQLPQALAAIFLGALLTLPVFLIWGPNKHWALSVAAGCSGQETPPSSYNDLCQNLARMAIIAGGKTGYTFPLDGIPPLANALATENLPMVFLLIDQGANVNQGKVGGLSPMFEVVDDLAMFQLFVRNGGRVDVMDHGGRSLLWYASALGDLQVVKELIAMGNQVNQSDQTGTSPLMAAILEHHWDVAEELIKRGAHIDQRNSERKTALMMVVNRGLISAVEKLVKLGADIHLVSLDYDKNALHMAAEAGHREIAEILLKNGAQIDKPDKNGVTALMHAAAKGHSGVAELLLSRGADVNLYDNGGWSALHWNAGTPQSGTELTNLLIRYRANVHARGSAPPLPGETERSTWYQTRKNKPRDWTPLHLAAYNGQDKIVLEILQAGADPNALTGNHQSPLSVGSRPGGLESVLLLLNRGASANFPGQMETPLHNAAASGALDVARVLIDHGADIEAKNPRGLKAWDLAMLSVDSQDHPVWSELLNPLQSQNN</sequence>
<dbReference type="SMART" id="SM00248">
    <property type="entry name" value="ANK"/>
    <property type="match status" value="10"/>
</dbReference>
<dbReference type="KEGG" id="nli:G3M70_03090"/>
<dbReference type="PRINTS" id="PR01415">
    <property type="entry name" value="ANKYRIN"/>
</dbReference>
<dbReference type="Pfam" id="PF13637">
    <property type="entry name" value="Ank_4"/>
    <property type="match status" value="1"/>
</dbReference>
<keyword evidence="4" id="KW-1133">Transmembrane helix</keyword>
<evidence type="ECO:0000313" key="6">
    <source>
        <dbReference type="Proteomes" id="UP000594688"/>
    </source>
</evidence>
<dbReference type="Gene3D" id="1.25.40.20">
    <property type="entry name" value="Ankyrin repeat-containing domain"/>
    <property type="match status" value="2"/>
</dbReference>
<protein>
    <recommendedName>
        <fullName evidence="7">Ankyrin repeat domain-containing protein</fullName>
    </recommendedName>
</protein>
<evidence type="ECO:0008006" key="7">
    <source>
        <dbReference type="Google" id="ProtNLM"/>
    </source>
</evidence>
<dbReference type="PANTHER" id="PTHR24198">
    <property type="entry name" value="ANKYRIN REPEAT AND PROTEIN KINASE DOMAIN-CONTAINING PROTEIN"/>
    <property type="match status" value="1"/>
</dbReference>
<dbReference type="EMBL" id="CP048685">
    <property type="protein sequence ID" value="QPJ60928.1"/>
    <property type="molecule type" value="Genomic_DNA"/>
</dbReference>
<dbReference type="PROSITE" id="PS50088">
    <property type="entry name" value="ANK_REPEAT"/>
    <property type="match status" value="7"/>
</dbReference>
<evidence type="ECO:0000313" key="5">
    <source>
        <dbReference type="EMBL" id="QPJ60928.1"/>
    </source>
</evidence>
<evidence type="ECO:0000256" key="3">
    <source>
        <dbReference type="PROSITE-ProRule" id="PRU00023"/>
    </source>
</evidence>
<keyword evidence="1" id="KW-0677">Repeat</keyword>
<evidence type="ECO:0000256" key="2">
    <source>
        <dbReference type="ARBA" id="ARBA00023043"/>
    </source>
</evidence>